<dbReference type="PANTHER" id="PTHR14239">
    <property type="entry name" value="DUDULIN-RELATED"/>
    <property type="match status" value="1"/>
</dbReference>
<feature type="domain" description="Pyrroline-5-carboxylate reductase catalytic N-terminal" evidence="2">
    <location>
        <begin position="5"/>
        <end position="94"/>
    </location>
</feature>
<reference evidence="3" key="1">
    <citation type="journal article" date="2022" name="Int. J. Syst. Evol. Microbiol.">
        <title>A novel species of lactic acid bacteria, Ligilactobacillus pabuli sp. nov., isolated from alfalfa silage.</title>
        <authorList>
            <person name="Tohno M."/>
            <person name="Tanizawa Y."/>
            <person name="Sawada H."/>
            <person name="Sakamoto M."/>
            <person name="Ohkuma M."/>
            <person name="Kobayashi H."/>
        </authorList>
    </citation>
    <scope>NUCLEOTIDE SEQUENCE</scope>
    <source>
        <strain evidence="3">AF129</strain>
    </source>
</reference>
<evidence type="ECO:0000313" key="4">
    <source>
        <dbReference type="Proteomes" id="UP001055149"/>
    </source>
</evidence>
<dbReference type="Gene3D" id="3.40.50.720">
    <property type="entry name" value="NAD(P)-binding Rossmann-like Domain"/>
    <property type="match status" value="1"/>
</dbReference>
<protein>
    <submittedName>
        <fullName evidence="3">NADP oxidoreductase</fullName>
    </submittedName>
</protein>
<dbReference type="PANTHER" id="PTHR14239:SF0">
    <property type="entry name" value="F420-DEPENDENT NADP REDUCTASE"/>
    <property type="match status" value="1"/>
</dbReference>
<evidence type="ECO:0000313" key="3">
    <source>
        <dbReference type="EMBL" id="GKS82092.1"/>
    </source>
</evidence>
<evidence type="ECO:0000256" key="1">
    <source>
        <dbReference type="ARBA" id="ARBA00023002"/>
    </source>
</evidence>
<name>A0ABQ5JJ52_9LACO</name>
<keyword evidence="1" id="KW-0560">Oxidoreductase</keyword>
<comment type="caution">
    <text evidence="3">The sequence shown here is derived from an EMBL/GenBank/DDBJ whole genome shotgun (WGS) entry which is preliminary data.</text>
</comment>
<dbReference type="InterPro" id="IPR028939">
    <property type="entry name" value="P5C_Rdtase_cat_N"/>
</dbReference>
<dbReference type="Pfam" id="PF03807">
    <property type="entry name" value="F420_oxidored"/>
    <property type="match status" value="1"/>
</dbReference>
<dbReference type="InterPro" id="IPR036291">
    <property type="entry name" value="NAD(P)-bd_dom_sf"/>
</dbReference>
<organism evidence="3 4">
    <name type="scientific">Ligilactobacillus pabuli</name>
    <dbReference type="NCBI Taxonomy" id="2886039"/>
    <lineage>
        <taxon>Bacteria</taxon>
        <taxon>Bacillati</taxon>
        <taxon>Bacillota</taxon>
        <taxon>Bacilli</taxon>
        <taxon>Lactobacillales</taxon>
        <taxon>Lactobacillaceae</taxon>
        <taxon>Ligilactobacillus</taxon>
    </lineage>
</organism>
<dbReference type="InterPro" id="IPR051267">
    <property type="entry name" value="STEAP_metalloreductase"/>
</dbReference>
<keyword evidence="4" id="KW-1185">Reference proteome</keyword>
<proteinExistence type="predicted"/>
<accession>A0ABQ5JJ52</accession>
<dbReference type="EMBL" id="BQXH01000018">
    <property type="protein sequence ID" value="GKS82092.1"/>
    <property type="molecule type" value="Genomic_DNA"/>
</dbReference>
<evidence type="ECO:0000259" key="2">
    <source>
        <dbReference type="Pfam" id="PF03807"/>
    </source>
</evidence>
<sequence>MNKPTIGILGAGKLGTTLAKLSSQAGYPTLIASSKDPARIQLTISVLAPHAQAVTATELTHQADIVILALPLGKYQTIEKDGLQGKLVLDAMNYWWEVDGKDNHYSTPEHSSTELIQQYLSESTVVKALNHMGYHDLEDEAENGKDGHRKAIAIAGDDKQAVSTTAKIVSSFGFDPLLLPTLAAGRILEPGSPLFGADETLEKLQTIVDQQLAQLN</sequence>
<gene>
    <name evidence="3" type="ORF">LPAF129_17780</name>
</gene>
<dbReference type="SUPFAM" id="SSF51735">
    <property type="entry name" value="NAD(P)-binding Rossmann-fold domains"/>
    <property type="match status" value="1"/>
</dbReference>
<dbReference type="RefSeq" id="WP_244056339.1">
    <property type="nucleotide sequence ID" value="NZ_BQXH01000018.1"/>
</dbReference>
<dbReference type="Proteomes" id="UP001055149">
    <property type="component" value="Unassembled WGS sequence"/>
</dbReference>